<comment type="caution">
    <text evidence="5">The sequence shown here is derived from an EMBL/GenBank/DDBJ whole genome shotgun (WGS) entry which is preliminary data.</text>
</comment>
<reference evidence="5" key="1">
    <citation type="journal article" date="2014" name="Front. Microbiol.">
        <title>High frequency of phylogenetically diverse reductive dehalogenase-homologous genes in deep subseafloor sedimentary metagenomes.</title>
        <authorList>
            <person name="Kawai M."/>
            <person name="Futagami T."/>
            <person name="Toyoda A."/>
            <person name="Takaki Y."/>
            <person name="Nishi S."/>
            <person name="Hori S."/>
            <person name="Arai W."/>
            <person name="Tsubouchi T."/>
            <person name="Morono Y."/>
            <person name="Uchiyama I."/>
            <person name="Ito T."/>
            <person name="Fujiyama A."/>
            <person name="Inagaki F."/>
            <person name="Takami H."/>
        </authorList>
    </citation>
    <scope>NUCLEOTIDE SEQUENCE</scope>
    <source>
        <strain evidence="5">Expedition CK06-06</strain>
    </source>
</reference>
<sequence length="80" mass="9727">FVHSHSNHNQKSFSEEEFETKDYLQKILDEFPEEYRLIFILNRYEGYKQYEIADMLGISLKTVESRMSKVFSALREHYNK</sequence>
<dbReference type="InterPro" id="IPR039425">
    <property type="entry name" value="RNA_pol_sigma-70-like"/>
</dbReference>
<dbReference type="NCBIfam" id="TIGR02937">
    <property type="entry name" value="sigma70-ECF"/>
    <property type="match status" value="1"/>
</dbReference>
<dbReference type="GO" id="GO:0016987">
    <property type="term" value="F:sigma factor activity"/>
    <property type="evidence" value="ECO:0007669"/>
    <property type="project" value="UniProtKB-KW"/>
</dbReference>
<keyword evidence="2" id="KW-0731">Sigma factor</keyword>
<dbReference type="InterPro" id="IPR013324">
    <property type="entry name" value="RNA_pol_sigma_r3/r4-like"/>
</dbReference>
<dbReference type="GO" id="GO:0006352">
    <property type="term" value="P:DNA-templated transcription initiation"/>
    <property type="evidence" value="ECO:0007669"/>
    <property type="project" value="InterPro"/>
</dbReference>
<evidence type="ECO:0000313" key="5">
    <source>
        <dbReference type="EMBL" id="GAG16503.1"/>
    </source>
</evidence>
<dbReference type="Pfam" id="PF08281">
    <property type="entry name" value="Sigma70_r4_2"/>
    <property type="match status" value="1"/>
</dbReference>
<keyword evidence="3" id="KW-0804">Transcription</keyword>
<keyword evidence="1" id="KW-0805">Transcription regulation</keyword>
<evidence type="ECO:0000256" key="2">
    <source>
        <dbReference type="ARBA" id="ARBA00023082"/>
    </source>
</evidence>
<dbReference type="AlphaFoldDB" id="X0VVP8"/>
<dbReference type="EMBL" id="BARS01032608">
    <property type="protein sequence ID" value="GAG16503.1"/>
    <property type="molecule type" value="Genomic_DNA"/>
</dbReference>
<evidence type="ECO:0000259" key="4">
    <source>
        <dbReference type="Pfam" id="PF08281"/>
    </source>
</evidence>
<gene>
    <name evidence="5" type="ORF">S01H1_50600</name>
</gene>
<proteinExistence type="predicted"/>
<evidence type="ECO:0000256" key="3">
    <source>
        <dbReference type="ARBA" id="ARBA00023163"/>
    </source>
</evidence>
<dbReference type="CDD" id="cd06171">
    <property type="entry name" value="Sigma70_r4"/>
    <property type="match status" value="1"/>
</dbReference>
<organism evidence="5">
    <name type="scientific">marine sediment metagenome</name>
    <dbReference type="NCBI Taxonomy" id="412755"/>
    <lineage>
        <taxon>unclassified sequences</taxon>
        <taxon>metagenomes</taxon>
        <taxon>ecological metagenomes</taxon>
    </lineage>
</organism>
<dbReference type="Gene3D" id="1.10.10.10">
    <property type="entry name" value="Winged helix-like DNA-binding domain superfamily/Winged helix DNA-binding domain"/>
    <property type="match status" value="1"/>
</dbReference>
<protein>
    <recommendedName>
        <fullName evidence="4">RNA polymerase sigma factor 70 region 4 type 2 domain-containing protein</fullName>
    </recommendedName>
</protein>
<accession>X0VVP8</accession>
<evidence type="ECO:0000256" key="1">
    <source>
        <dbReference type="ARBA" id="ARBA00023015"/>
    </source>
</evidence>
<dbReference type="PANTHER" id="PTHR43133:SF46">
    <property type="entry name" value="RNA POLYMERASE SIGMA-70 FACTOR ECF SUBFAMILY"/>
    <property type="match status" value="1"/>
</dbReference>
<name>X0VVP8_9ZZZZ</name>
<dbReference type="PANTHER" id="PTHR43133">
    <property type="entry name" value="RNA POLYMERASE ECF-TYPE SIGMA FACTO"/>
    <property type="match status" value="1"/>
</dbReference>
<dbReference type="InterPro" id="IPR014284">
    <property type="entry name" value="RNA_pol_sigma-70_dom"/>
</dbReference>
<dbReference type="InterPro" id="IPR013249">
    <property type="entry name" value="RNA_pol_sigma70_r4_t2"/>
</dbReference>
<dbReference type="InterPro" id="IPR036388">
    <property type="entry name" value="WH-like_DNA-bd_sf"/>
</dbReference>
<dbReference type="SUPFAM" id="SSF88659">
    <property type="entry name" value="Sigma3 and sigma4 domains of RNA polymerase sigma factors"/>
    <property type="match status" value="1"/>
</dbReference>
<dbReference type="GO" id="GO:0003677">
    <property type="term" value="F:DNA binding"/>
    <property type="evidence" value="ECO:0007669"/>
    <property type="project" value="InterPro"/>
</dbReference>
<feature type="non-terminal residue" evidence="5">
    <location>
        <position position="1"/>
    </location>
</feature>
<feature type="domain" description="RNA polymerase sigma factor 70 region 4 type 2" evidence="4">
    <location>
        <begin position="22"/>
        <end position="70"/>
    </location>
</feature>